<organism evidence="1 2">
    <name type="scientific">Candidatus Enterousia avicola</name>
    <dbReference type="NCBI Taxonomy" id="2840787"/>
    <lineage>
        <taxon>Bacteria</taxon>
        <taxon>Pseudomonadati</taxon>
        <taxon>Pseudomonadota</taxon>
        <taxon>Alphaproteobacteria</taxon>
        <taxon>Candidatus Enterousia</taxon>
    </lineage>
</organism>
<dbReference type="AlphaFoldDB" id="A0A9D1MSJ1"/>
<dbReference type="Proteomes" id="UP000824142">
    <property type="component" value="Unassembled WGS sequence"/>
</dbReference>
<proteinExistence type="predicted"/>
<reference evidence="1" key="1">
    <citation type="submission" date="2020-10" db="EMBL/GenBank/DDBJ databases">
        <authorList>
            <person name="Gilroy R."/>
        </authorList>
    </citation>
    <scope>NUCLEOTIDE SEQUENCE</scope>
    <source>
        <strain evidence="1">CHK136-897</strain>
    </source>
</reference>
<comment type="caution">
    <text evidence="1">The sequence shown here is derived from an EMBL/GenBank/DDBJ whole genome shotgun (WGS) entry which is preliminary data.</text>
</comment>
<name>A0A9D1MSJ1_9PROT</name>
<dbReference type="EMBL" id="DVNO01000030">
    <property type="protein sequence ID" value="HIU65666.1"/>
    <property type="molecule type" value="Genomic_DNA"/>
</dbReference>
<gene>
    <name evidence="1" type="ORF">IAC63_03445</name>
</gene>
<protein>
    <submittedName>
        <fullName evidence="1">Uncharacterized protein</fullName>
    </submittedName>
</protein>
<evidence type="ECO:0000313" key="1">
    <source>
        <dbReference type="EMBL" id="HIU65666.1"/>
    </source>
</evidence>
<accession>A0A9D1MSJ1</accession>
<sequence>MGRRFRFFSVFTVLFAFFYINTGFATTMLPVTYDYSCPSYKKYYECSNGYYLSDCGTSGWMGQSISSPAFGNSCEVCPSGYSCSGGTVCPVSTNSKTLHIGDRSVGLSSQKVTTPSLNVKIGNTVYYGKMSTTVSSPIKIKYNGKTYSVY</sequence>
<evidence type="ECO:0000313" key="2">
    <source>
        <dbReference type="Proteomes" id="UP000824142"/>
    </source>
</evidence>
<reference evidence="1" key="2">
    <citation type="journal article" date="2021" name="PeerJ">
        <title>Extensive microbial diversity within the chicken gut microbiome revealed by metagenomics and culture.</title>
        <authorList>
            <person name="Gilroy R."/>
            <person name="Ravi A."/>
            <person name="Getino M."/>
            <person name="Pursley I."/>
            <person name="Horton D.L."/>
            <person name="Alikhan N.F."/>
            <person name="Baker D."/>
            <person name="Gharbi K."/>
            <person name="Hall N."/>
            <person name="Watson M."/>
            <person name="Adriaenssens E.M."/>
            <person name="Foster-Nyarko E."/>
            <person name="Jarju S."/>
            <person name="Secka A."/>
            <person name="Antonio M."/>
            <person name="Oren A."/>
            <person name="Chaudhuri R.R."/>
            <person name="La Ragione R."/>
            <person name="Hildebrand F."/>
            <person name="Pallen M.J."/>
        </authorList>
    </citation>
    <scope>NUCLEOTIDE SEQUENCE</scope>
    <source>
        <strain evidence="1">CHK136-897</strain>
    </source>
</reference>